<feature type="compositionally biased region" description="Low complexity" evidence="3">
    <location>
        <begin position="1"/>
        <end position="14"/>
    </location>
</feature>
<evidence type="ECO:0000256" key="1">
    <source>
        <dbReference type="ARBA" id="ARBA00022723"/>
    </source>
</evidence>
<dbReference type="SUPFAM" id="SSF57701">
    <property type="entry name" value="Zn2/Cys6 DNA-binding domain"/>
    <property type="match status" value="1"/>
</dbReference>
<dbReference type="Pfam" id="PF00172">
    <property type="entry name" value="Zn_clus"/>
    <property type="match status" value="1"/>
</dbReference>
<evidence type="ECO:0000256" key="3">
    <source>
        <dbReference type="SAM" id="MobiDB-lite"/>
    </source>
</evidence>
<organism evidence="5 6">
    <name type="scientific">Sistotremastrum suecicum HHB10207 ss-3</name>
    <dbReference type="NCBI Taxonomy" id="1314776"/>
    <lineage>
        <taxon>Eukaryota</taxon>
        <taxon>Fungi</taxon>
        <taxon>Dikarya</taxon>
        <taxon>Basidiomycota</taxon>
        <taxon>Agaricomycotina</taxon>
        <taxon>Agaricomycetes</taxon>
        <taxon>Sistotremastrales</taxon>
        <taxon>Sistotremastraceae</taxon>
        <taxon>Sistotremastrum</taxon>
    </lineage>
</organism>
<dbReference type="GO" id="GO:0003677">
    <property type="term" value="F:DNA binding"/>
    <property type="evidence" value="ECO:0007669"/>
    <property type="project" value="InterPro"/>
</dbReference>
<keyword evidence="6" id="KW-1185">Reference proteome</keyword>
<dbReference type="InterPro" id="IPR001138">
    <property type="entry name" value="Zn2Cys6_DnaBD"/>
</dbReference>
<dbReference type="Pfam" id="PF04082">
    <property type="entry name" value="Fungal_trans"/>
    <property type="match status" value="1"/>
</dbReference>
<evidence type="ECO:0000313" key="6">
    <source>
        <dbReference type="Proteomes" id="UP000076798"/>
    </source>
</evidence>
<dbReference type="CDD" id="cd00067">
    <property type="entry name" value="GAL4"/>
    <property type="match status" value="1"/>
</dbReference>
<dbReference type="PROSITE" id="PS00463">
    <property type="entry name" value="ZN2_CY6_FUNGAL_1"/>
    <property type="match status" value="1"/>
</dbReference>
<dbReference type="AlphaFoldDB" id="A0A166HBD6"/>
<dbReference type="PANTHER" id="PTHR46910:SF38">
    <property type="entry name" value="ZN(2)-C6 FUNGAL-TYPE DOMAIN-CONTAINING PROTEIN"/>
    <property type="match status" value="1"/>
</dbReference>
<evidence type="ECO:0000313" key="5">
    <source>
        <dbReference type="EMBL" id="KZT42530.1"/>
    </source>
</evidence>
<dbReference type="PROSITE" id="PS50048">
    <property type="entry name" value="ZN2_CY6_FUNGAL_2"/>
    <property type="match status" value="1"/>
</dbReference>
<name>A0A166HBD6_9AGAM</name>
<dbReference type="SMART" id="SM00906">
    <property type="entry name" value="Fungal_trans"/>
    <property type="match status" value="1"/>
</dbReference>
<evidence type="ECO:0000259" key="4">
    <source>
        <dbReference type="PROSITE" id="PS50048"/>
    </source>
</evidence>
<dbReference type="SMART" id="SM00066">
    <property type="entry name" value="GAL4"/>
    <property type="match status" value="1"/>
</dbReference>
<dbReference type="InterPro" id="IPR036864">
    <property type="entry name" value="Zn2-C6_fun-type_DNA-bd_sf"/>
</dbReference>
<proteinExistence type="predicted"/>
<dbReference type="InterPro" id="IPR050987">
    <property type="entry name" value="AtrR-like"/>
</dbReference>
<gene>
    <name evidence="5" type="ORF">SISSUDRAFT_50430</name>
</gene>
<feature type="region of interest" description="Disordered" evidence="3">
    <location>
        <begin position="1"/>
        <end position="34"/>
    </location>
</feature>
<feature type="region of interest" description="Disordered" evidence="3">
    <location>
        <begin position="678"/>
        <end position="702"/>
    </location>
</feature>
<evidence type="ECO:0000256" key="2">
    <source>
        <dbReference type="ARBA" id="ARBA00023242"/>
    </source>
</evidence>
<feature type="compositionally biased region" description="Basic and acidic residues" evidence="3">
    <location>
        <begin position="117"/>
        <end position="127"/>
    </location>
</feature>
<dbReference type="GO" id="GO:0000981">
    <property type="term" value="F:DNA-binding transcription factor activity, RNA polymerase II-specific"/>
    <property type="evidence" value="ECO:0007669"/>
    <property type="project" value="InterPro"/>
</dbReference>
<dbReference type="EMBL" id="KV428013">
    <property type="protein sequence ID" value="KZT42530.1"/>
    <property type="molecule type" value="Genomic_DNA"/>
</dbReference>
<sequence length="877" mass="99280">MQTISLSPSPSSSSLPPPVRSHKSAHKDQRTKPDRACDFCRKRKTKCTKSSQSTLKCANCVAANVECTYLEASKPRGPPKRYVQDLEDRVERTERLIQRLRPDFDLVAELGPRIERDSWKTDADREPQASSRSSHSQSRSSGSPEVNMPTLRPNLGSRRSPPSPSSDSDSDDQTSDHAPNFPYNDVSSLPIPRVLSQSHDSRYHGKSSQDGLVRATIAVKKEYADSYPLPFRPAISQIFRENDIPENEWKSWQDLETFSDFNFPPQDLAESLIEVYFTQVNTIFPLLHRPTFVRQFHEGLHYRDRHFAAVLFSLLATASRWSDDPRVRIDGAPELSSGWKFILENFKVKHSFLAPPSLFDLQNICLLSMFFRGSILMPVSWNLTGVGLRLAQDVGAHRKRMYKSYPNAEDELWKRAFWILIVQDRIGSATLGRPCCARDEDHDLDLPLEVDDEYWERSDPNLAFKQPAGKPSVISGFNTFIKLTNLMEFTIRTIYCIDKSKVLLGLVGPNWRESVVEQLNTAMEEWTASIPPHVRWGPDLTDPTFSNQSATLYTTYYLELLLIYRPFIPPLTASSHLDKKELSSTYPFPALAICTSAARAGVRVLETQWARGASNVPNLLAAAHLCGAILVMKVWQAKKEDRHADTSEWMSDIQKCLRALEVMQNRWYPAGPLLKSLRDSLPEPEDSSGRMSVPSGLEAGQEQQVIPKVEYPADTLLPSGFTDHPHERAMQPPQETPGWHWFNSTGSGFSDNRVLPPPKPKNPVLQPQHANVPFGNQQCQPPHSHIPPAHDVGFWEQEGYAGGTATQWQQLADPNFVPMYPTYEVREETSNFKYSQTPRGPLSPHRFNGLPTSTRNAFYPFTPSNNHFVVPPWKPRS</sequence>
<dbReference type="OrthoDB" id="4456959at2759"/>
<keyword evidence="2" id="KW-0539">Nucleus</keyword>
<dbReference type="InterPro" id="IPR007219">
    <property type="entry name" value="XnlR_reg_dom"/>
</dbReference>
<dbReference type="GO" id="GO:0006351">
    <property type="term" value="P:DNA-templated transcription"/>
    <property type="evidence" value="ECO:0007669"/>
    <property type="project" value="InterPro"/>
</dbReference>
<dbReference type="CDD" id="cd12148">
    <property type="entry name" value="fungal_TF_MHR"/>
    <property type="match status" value="1"/>
</dbReference>
<dbReference type="GO" id="GO:0008270">
    <property type="term" value="F:zinc ion binding"/>
    <property type="evidence" value="ECO:0007669"/>
    <property type="project" value="InterPro"/>
</dbReference>
<dbReference type="PANTHER" id="PTHR46910">
    <property type="entry name" value="TRANSCRIPTION FACTOR PDR1"/>
    <property type="match status" value="1"/>
</dbReference>
<keyword evidence="1" id="KW-0479">Metal-binding</keyword>
<protein>
    <recommendedName>
        <fullName evidence="4">Zn(2)-C6 fungal-type domain-containing protein</fullName>
    </recommendedName>
</protein>
<accession>A0A166HBD6</accession>
<feature type="domain" description="Zn(2)-C6 fungal-type" evidence="4">
    <location>
        <begin position="36"/>
        <end position="69"/>
    </location>
</feature>
<dbReference type="Gene3D" id="4.10.240.10">
    <property type="entry name" value="Zn(2)-C6 fungal-type DNA-binding domain"/>
    <property type="match status" value="1"/>
</dbReference>
<feature type="compositionally biased region" description="Low complexity" evidence="3">
    <location>
        <begin position="130"/>
        <end position="143"/>
    </location>
</feature>
<dbReference type="Proteomes" id="UP000076798">
    <property type="component" value="Unassembled WGS sequence"/>
</dbReference>
<reference evidence="5 6" key="1">
    <citation type="journal article" date="2016" name="Mol. Biol. Evol.">
        <title>Comparative Genomics of Early-Diverging Mushroom-Forming Fungi Provides Insights into the Origins of Lignocellulose Decay Capabilities.</title>
        <authorList>
            <person name="Nagy L.G."/>
            <person name="Riley R."/>
            <person name="Tritt A."/>
            <person name="Adam C."/>
            <person name="Daum C."/>
            <person name="Floudas D."/>
            <person name="Sun H."/>
            <person name="Yadav J.S."/>
            <person name="Pangilinan J."/>
            <person name="Larsson K.H."/>
            <person name="Matsuura K."/>
            <person name="Barry K."/>
            <person name="Labutti K."/>
            <person name="Kuo R."/>
            <person name="Ohm R.A."/>
            <person name="Bhattacharya S.S."/>
            <person name="Shirouzu T."/>
            <person name="Yoshinaga Y."/>
            <person name="Martin F.M."/>
            <person name="Grigoriev I.V."/>
            <person name="Hibbett D.S."/>
        </authorList>
    </citation>
    <scope>NUCLEOTIDE SEQUENCE [LARGE SCALE GENOMIC DNA]</scope>
    <source>
        <strain evidence="5 6">HHB10207 ss-3</strain>
    </source>
</reference>
<feature type="region of interest" description="Disordered" evidence="3">
    <location>
        <begin position="117"/>
        <end position="189"/>
    </location>
</feature>